<name>A0ABY5YIC3_9DEIO</name>
<organism evidence="1 2">
    <name type="scientific">Deinococcus rubellus</name>
    <dbReference type="NCBI Taxonomy" id="1889240"/>
    <lineage>
        <taxon>Bacteria</taxon>
        <taxon>Thermotogati</taxon>
        <taxon>Deinococcota</taxon>
        <taxon>Deinococci</taxon>
        <taxon>Deinococcales</taxon>
        <taxon>Deinococcaceae</taxon>
        <taxon>Deinococcus</taxon>
    </lineage>
</organism>
<evidence type="ECO:0000313" key="1">
    <source>
        <dbReference type="EMBL" id="UWX64819.1"/>
    </source>
</evidence>
<accession>A0ABY5YIC3</accession>
<keyword evidence="2" id="KW-1185">Reference proteome</keyword>
<dbReference type="RefSeq" id="WP_260561080.1">
    <property type="nucleotide sequence ID" value="NZ_BAABEC010000009.1"/>
</dbReference>
<sequence length="68" mass="7639">MNSKLRIVQTHHEDLVIKSPSDKLIADAKAALGKAQGVLTVERKGTVYHLAVQHIIRLEVEQEDDHED</sequence>
<dbReference type="Proteomes" id="UP001060261">
    <property type="component" value="Chromosome"/>
</dbReference>
<dbReference type="EMBL" id="CP104213">
    <property type="protein sequence ID" value="UWX64819.1"/>
    <property type="molecule type" value="Genomic_DNA"/>
</dbReference>
<evidence type="ECO:0000313" key="2">
    <source>
        <dbReference type="Proteomes" id="UP001060261"/>
    </source>
</evidence>
<protein>
    <submittedName>
        <fullName evidence="1">Uncharacterized protein</fullName>
    </submittedName>
</protein>
<proteinExistence type="predicted"/>
<reference evidence="1" key="1">
    <citation type="submission" date="2022-09" db="EMBL/GenBank/DDBJ databases">
        <title>genome sequence of Deinococcus rubellus.</title>
        <authorList>
            <person name="Srinivasan S."/>
        </authorList>
    </citation>
    <scope>NUCLEOTIDE SEQUENCE</scope>
    <source>
        <strain evidence="1">Ant6</strain>
    </source>
</reference>
<gene>
    <name evidence="1" type="ORF">N0D28_03910</name>
</gene>